<evidence type="ECO:0000313" key="3">
    <source>
        <dbReference type="Proteomes" id="UP000191663"/>
    </source>
</evidence>
<evidence type="ECO:0000313" key="2">
    <source>
        <dbReference type="EMBL" id="OPX18183.1"/>
    </source>
</evidence>
<dbReference type="Gene3D" id="1.10.12.10">
    <property type="entry name" value="Lyase 2-enoyl-coa Hydratase, Chain A, domain 2"/>
    <property type="match status" value="1"/>
</dbReference>
<dbReference type="CDD" id="cd06558">
    <property type="entry name" value="crotonase-like"/>
    <property type="match status" value="1"/>
</dbReference>
<dbReference type="InterPro" id="IPR014748">
    <property type="entry name" value="Enoyl-CoA_hydra_C"/>
</dbReference>
<dbReference type="EMBL" id="MUKB01000033">
    <property type="protein sequence ID" value="OPX18183.1"/>
    <property type="molecule type" value="Genomic_DNA"/>
</dbReference>
<organism evidence="2 3">
    <name type="scientific">candidate division WOR-3 bacterium 4484_100</name>
    <dbReference type="NCBI Taxonomy" id="1936077"/>
    <lineage>
        <taxon>Bacteria</taxon>
        <taxon>Bacteria division WOR-3</taxon>
    </lineage>
</organism>
<dbReference type="PANTHER" id="PTHR42964:SF1">
    <property type="entry name" value="POLYKETIDE BIOSYNTHESIS ENOYL-COA HYDRATASE PKSH-RELATED"/>
    <property type="match status" value="1"/>
</dbReference>
<dbReference type="AlphaFoldDB" id="A0A1V4QFN8"/>
<sequence>MAENRFQTLLYEIEKRVARVVFNRPEIHNAFNDIMINELITVFDDIEENRDLRVVILTGRGKSFCAGADLNWMKRVKDFSYDENLQGSLALSEMLYKIYTCSKPTIARVNGTAIGGGTGLVAVCDIAIGAENAKFSFSEVKLGLIPACISPYVIKKCGEGRCREFFLTGERLTAQKALNAGLLNMVVPLEKLDEAVDHLVDQLLSSGPEAIKRCKELIRNVPGMDWEEVKRYTAEVIARMRVSEEGQEGMNAFLEKRKPKWTSV</sequence>
<reference evidence="3" key="1">
    <citation type="submission" date="2017-01" db="EMBL/GenBank/DDBJ databases">
        <title>Novel pathways for hydrocarbon cycling and metabolic interdependencies in hydrothermal sediment communities.</title>
        <authorList>
            <person name="Dombrowski N."/>
            <person name="Seitz K."/>
            <person name="Teske A."/>
            <person name="Baker B."/>
        </authorList>
    </citation>
    <scope>NUCLEOTIDE SEQUENCE [LARGE SCALE GENOMIC DNA]</scope>
</reference>
<name>A0A1V4QFN8_UNCW3</name>
<dbReference type="InterPro" id="IPR029045">
    <property type="entry name" value="ClpP/crotonase-like_dom_sf"/>
</dbReference>
<dbReference type="GO" id="GO:0008300">
    <property type="term" value="P:isoprenoid catabolic process"/>
    <property type="evidence" value="ECO:0007669"/>
    <property type="project" value="TreeGrafter"/>
</dbReference>
<comment type="similarity">
    <text evidence="1">Belongs to the enoyl-CoA hydratase/isomerase family.</text>
</comment>
<dbReference type="SUPFAM" id="SSF52096">
    <property type="entry name" value="ClpP/crotonase"/>
    <property type="match status" value="1"/>
</dbReference>
<dbReference type="Proteomes" id="UP000191663">
    <property type="component" value="Unassembled WGS sequence"/>
</dbReference>
<comment type="caution">
    <text evidence="2">The sequence shown here is derived from an EMBL/GenBank/DDBJ whole genome shotgun (WGS) entry which is preliminary data.</text>
</comment>
<evidence type="ECO:0000256" key="1">
    <source>
        <dbReference type="ARBA" id="ARBA00005254"/>
    </source>
</evidence>
<dbReference type="Gene3D" id="3.90.226.10">
    <property type="entry name" value="2-enoyl-CoA Hydratase, Chain A, domain 1"/>
    <property type="match status" value="1"/>
</dbReference>
<dbReference type="Pfam" id="PF00378">
    <property type="entry name" value="ECH_1"/>
    <property type="match status" value="1"/>
</dbReference>
<dbReference type="GO" id="GO:0003824">
    <property type="term" value="F:catalytic activity"/>
    <property type="evidence" value="ECO:0007669"/>
    <property type="project" value="UniProtKB-ARBA"/>
</dbReference>
<dbReference type="InterPro" id="IPR001753">
    <property type="entry name" value="Enoyl-CoA_hydra/iso"/>
</dbReference>
<proteinExistence type="inferred from homology"/>
<dbReference type="PANTHER" id="PTHR42964">
    <property type="entry name" value="ENOYL-COA HYDRATASE"/>
    <property type="match status" value="1"/>
</dbReference>
<accession>A0A1V4QFN8</accession>
<gene>
    <name evidence="2" type="ORF">BXT86_02530</name>
</gene>
<dbReference type="InterPro" id="IPR051683">
    <property type="entry name" value="Enoyl-CoA_Hydratase/Isomerase"/>
</dbReference>
<protein>
    <submittedName>
        <fullName evidence="2">Enoyl-CoA hydratase</fullName>
    </submittedName>
</protein>